<feature type="domain" description="Aerolysin-like C-terminal" evidence="4">
    <location>
        <begin position="233"/>
        <end position="333"/>
    </location>
</feature>
<keyword evidence="6" id="KW-1185">Reference proteome</keyword>
<proteinExistence type="inferred from homology"/>
<dbReference type="InterPro" id="IPR006616">
    <property type="entry name" value="DM9_repeat"/>
</dbReference>
<dbReference type="Pfam" id="PF01117">
    <property type="entry name" value="Aerolysin"/>
    <property type="match status" value="1"/>
</dbReference>
<dbReference type="AlphaFoldDB" id="A0A3Q1JHQ3"/>
<dbReference type="OrthoDB" id="1925699at2759"/>
<comment type="similarity">
    <text evidence="1">Belongs to the aerolysin family.</text>
</comment>
<dbReference type="PANTHER" id="PTHR31649:SF1">
    <property type="entry name" value="FARNESOIC ACID O-METHYL TRANSFERASE DOMAIN-CONTAINING PROTEIN"/>
    <property type="match status" value="1"/>
</dbReference>
<protein>
    <recommendedName>
        <fullName evidence="4">Aerolysin-like C-terminal domain-containing protein</fullName>
    </recommendedName>
</protein>
<dbReference type="PANTHER" id="PTHR31649">
    <property type="entry name" value="AGAP009604-PA"/>
    <property type="match status" value="1"/>
</dbReference>
<evidence type="ECO:0000256" key="3">
    <source>
        <dbReference type="SAM" id="SignalP"/>
    </source>
</evidence>
<name>A0A3Q1JHQ3_ANATE</name>
<dbReference type="InParanoid" id="A0A3Q1JHQ3"/>
<dbReference type="InterPro" id="IPR055267">
    <property type="entry name" value="Aerolysin-like_C"/>
</dbReference>
<feature type="signal peptide" evidence="3">
    <location>
        <begin position="1"/>
        <end position="18"/>
    </location>
</feature>
<sequence>MTVSLLLLLLLLILSALSSVSLLEIHNNTDHRKGKLHLLRQKRPLHLSSSVSDYGSNLEWPWSGSLPSGAVSIYNDYADRTDYVCKSGSEAGFYNPSMGPYCHFPYGNIEHRTSNFEILVNKGNTELLEWKDGSYGEVPPNSVSTCSDTRTIYVGRNKYGLGKVGPKNTAFYLPWEGKEHWYKHYQVLTYDTEICSEQISDVKFKTDGAKIHKSPPQTIRESTITNNLCSPVKKTDALSTTSQVSQSWNINFSTAMGIKTSFSAQIPLITSTHIELSASATFQYTKGTTQTESTTHSVNVECTVPPNHSGKVRMVVHKYEGNIPFTARLTRTYRNGQIKWASISGTYKGVQIGDVQGVLDRCKPIPNAKPCPLK</sequence>
<dbReference type="SUPFAM" id="SSF56973">
    <property type="entry name" value="Aerolisin/ETX pore-forming domain"/>
    <property type="match status" value="1"/>
</dbReference>
<reference evidence="5" key="2">
    <citation type="submission" date="2025-08" db="UniProtKB">
        <authorList>
            <consortium name="Ensembl"/>
        </authorList>
    </citation>
    <scope>IDENTIFICATION</scope>
</reference>
<keyword evidence="2" id="KW-1015">Disulfide bond</keyword>
<dbReference type="CDD" id="cd20220">
    <property type="entry name" value="PFM_natterin-3-like"/>
    <property type="match status" value="1"/>
</dbReference>
<dbReference type="Proteomes" id="UP000265040">
    <property type="component" value="Chromosome 9"/>
</dbReference>
<dbReference type="Gene3D" id="2.170.15.10">
    <property type="entry name" value="Proaerolysin, chain A, domain 3"/>
    <property type="match status" value="1"/>
</dbReference>
<dbReference type="SMART" id="SM00696">
    <property type="entry name" value="DM9"/>
    <property type="match status" value="1"/>
</dbReference>
<dbReference type="Ensembl" id="ENSATET00000058098.2">
    <property type="protein sequence ID" value="ENSATEP00000043150.2"/>
    <property type="gene ID" value="ENSATEG00000027048.2"/>
</dbReference>
<accession>A0A3Q1JHQ3</accession>
<evidence type="ECO:0000259" key="4">
    <source>
        <dbReference type="Pfam" id="PF01117"/>
    </source>
</evidence>
<evidence type="ECO:0000256" key="2">
    <source>
        <dbReference type="ARBA" id="ARBA00023157"/>
    </source>
</evidence>
<organism evidence="5 6">
    <name type="scientific">Anabas testudineus</name>
    <name type="common">Climbing perch</name>
    <name type="synonym">Anthias testudineus</name>
    <dbReference type="NCBI Taxonomy" id="64144"/>
    <lineage>
        <taxon>Eukaryota</taxon>
        <taxon>Metazoa</taxon>
        <taxon>Chordata</taxon>
        <taxon>Craniata</taxon>
        <taxon>Vertebrata</taxon>
        <taxon>Euteleostomi</taxon>
        <taxon>Actinopterygii</taxon>
        <taxon>Neopterygii</taxon>
        <taxon>Teleostei</taxon>
        <taxon>Neoteleostei</taxon>
        <taxon>Acanthomorphata</taxon>
        <taxon>Anabantaria</taxon>
        <taxon>Anabantiformes</taxon>
        <taxon>Anabantoidei</taxon>
        <taxon>Anabantidae</taxon>
        <taxon>Anabas</taxon>
    </lineage>
</organism>
<keyword evidence="3" id="KW-0732">Signal</keyword>
<dbReference type="GeneTree" id="ENSGT00400000024875"/>
<feature type="chain" id="PRO_5043747389" description="Aerolysin-like C-terminal domain-containing protein" evidence="3">
    <location>
        <begin position="19"/>
        <end position="374"/>
    </location>
</feature>
<dbReference type="Pfam" id="PF11901">
    <property type="entry name" value="DM9"/>
    <property type="match status" value="1"/>
</dbReference>
<evidence type="ECO:0000256" key="1">
    <source>
        <dbReference type="ARBA" id="ARBA00009831"/>
    </source>
</evidence>
<evidence type="ECO:0000313" key="6">
    <source>
        <dbReference type="Proteomes" id="UP000265040"/>
    </source>
</evidence>
<reference evidence="5" key="1">
    <citation type="submission" date="2021-04" db="EMBL/GenBank/DDBJ databases">
        <authorList>
            <consortium name="Wellcome Sanger Institute Data Sharing"/>
        </authorList>
    </citation>
    <scope>NUCLEOTIDE SEQUENCE [LARGE SCALE GENOMIC DNA]</scope>
</reference>
<evidence type="ECO:0000313" key="5">
    <source>
        <dbReference type="Ensembl" id="ENSATEP00000043150.2"/>
    </source>
</evidence>
<reference evidence="5" key="3">
    <citation type="submission" date="2025-09" db="UniProtKB">
        <authorList>
            <consortium name="Ensembl"/>
        </authorList>
    </citation>
    <scope>IDENTIFICATION</scope>
</reference>